<dbReference type="Proteomes" id="UP000019678">
    <property type="component" value="Unassembled WGS sequence"/>
</dbReference>
<sequence length="68" mass="7422">MSASSPFAFLLSLCLPLATGLPAFISFPIRLLHVLRLHPPPFTGFFPWRGHALASPLSRTAPDTVCVY</sequence>
<organism evidence="1 2">
    <name type="scientific">Chondromyces apiculatus DSM 436</name>
    <dbReference type="NCBI Taxonomy" id="1192034"/>
    <lineage>
        <taxon>Bacteria</taxon>
        <taxon>Pseudomonadati</taxon>
        <taxon>Myxococcota</taxon>
        <taxon>Polyangia</taxon>
        <taxon>Polyangiales</taxon>
        <taxon>Polyangiaceae</taxon>
        <taxon>Chondromyces</taxon>
    </lineage>
</organism>
<dbReference type="EMBL" id="ASRX01000067">
    <property type="protein sequence ID" value="EYF02015.1"/>
    <property type="molecule type" value="Genomic_DNA"/>
</dbReference>
<proteinExistence type="predicted"/>
<reference evidence="1 2" key="1">
    <citation type="submission" date="2013-05" db="EMBL/GenBank/DDBJ databases">
        <title>Genome assembly of Chondromyces apiculatus DSM 436.</title>
        <authorList>
            <person name="Sharma G."/>
            <person name="Khatri I."/>
            <person name="Kaur C."/>
            <person name="Mayilraj S."/>
            <person name="Subramanian S."/>
        </authorList>
    </citation>
    <scope>NUCLEOTIDE SEQUENCE [LARGE SCALE GENOMIC DNA]</scope>
    <source>
        <strain evidence="1 2">DSM 436</strain>
    </source>
</reference>
<comment type="caution">
    <text evidence="1">The sequence shown here is derived from an EMBL/GenBank/DDBJ whole genome shotgun (WGS) entry which is preliminary data.</text>
</comment>
<dbReference type="STRING" id="1192034.CAP_7494"/>
<gene>
    <name evidence="1" type="ORF">CAP_7494</name>
</gene>
<keyword evidence="2" id="KW-1185">Reference proteome</keyword>
<name>A0A017SZK3_9BACT</name>
<protein>
    <submittedName>
        <fullName evidence="1">Uncharacterized protein</fullName>
    </submittedName>
</protein>
<evidence type="ECO:0000313" key="1">
    <source>
        <dbReference type="EMBL" id="EYF02015.1"/>
    </source>
</evidence>
<evidence type="ECO:0000313" key="2">
    <source>
        <dbReference type="Proteomes" id="UP000019678"/>
    </source>
</evidence>
<accession>A0A017SZK3</accession>
<dbReference type="AlphaFoldDB" id="A0A017SZK3"/>